<dbReference type="OrthoDB" id="9814402at2"/>
<dbReference type="EMBL" id="QAXS01000038">
    <property type="protein sequence ID" value="PTV93611.1"/>
    <property type="molecule type" value="Genomic_DNA"/>
</dbReference>
<organism evidence="2 3">
    <name type="scientific">Halanaerobium saccharolyticum</name>
    <dbReference type="NCBI Taxonomy" id="43595"/>
    <lineage>
        <taxon>Bacteria</taxon>
        <taxon>Bacillati</taxon>
        <taxon>Bacillota</taxon>
        <taxon>Clostridia</taxon>
        <taxon>Halanaerobiales</taxon>
        <taxon>Halanaerobiaceae</taxon>
        <taxon>Halanaerobium</taxon>
    </lineage>
</organism>
<reference evidence="2 3" key="1">
    <citation type="submission" date="2018-04" db="EMBL/GenBank/DDBJ databases">
        <title>Subsurface microbial communities from deep shales in Ohio and West Virginia, USA.</title>
        <authorList>
            <person name="Wrighton K."/>
        </authorList>
    </citation>
    <scope>NUCLEOTIDE SEQUENCE [LARGE SCALE GENOMIC DNA]</scope>
    <source>
        <strain evidence="2 3">WC1</strain>
    </source>
</reference>
<protein>
    <submittedName>
        <fullName evidence="2">RNA polymerase sigma-54 factor</fullName>
    </submittedName>
</protein>
<dbReference type="InterPro" id="IPR000394">
    <property type="entry name" value="RNA_pol_sigma_54"/>
</dbReference>
<dbReference type="PANTHER" id="PTHR32248">
    <property type="entry name" value="RNA POLYMERASE SIGMA-54 FACTOR"/>
    <property type="match status" value="1"/>
</dbReference>
<name>A0A2T5RGF1_9FIRM</name>
<dbReference type="AlphaFoldDB" id="A0A2T5RGF1"/>
<evidence type="ECO:0000259" key="1">
    <source>
        <dbReference type="Pfam" id="PF04552"/>
    </source>
</evidence>
<evidence type="ECO:0000313" key="2">
    <source>
        <dbReference type="EMBL" id="PTV93611.1"/>
    </source>
</evidence>
<dbReference type="GO" id="GO:0016987">
    <property type="term" value="F:sigma factor activity"/>
    <property type="evidence" value="ECO:0007669"/>
    <property type="project" value="InterPro"/>
</dbReference>
<dbReference type="PROSITE" id="PS50044">
    <property type="entry name" value="SIGMA54_3"/>
    <property type="match status" value="1"/>
</dbReference>
<dbReference type="Proteomes" id="UP000244089">
    <property type="component" value="Unassembled WGS sequence"/>
</dbReference>
<dbReference type="InterPro" id="IPR007634">
    <property type="entry name" value="RNA_pol_sigma_54_DNA-bd"/>
</dbReference>
<dbReference type="Gene3D" id="1.10.10.60">
    <property type="entry name" value="Homeodomain-like"/>
    <property type="match status" value="1"/>
</dbReference>
<comment type="caution">
    <text evidence="2">The sequence shown here is derived from an EMBL/GenBank/DDBJ whole genome shotgun (WGS) entry which is preliminary data.</text>
</comment>
<accession>A0A2T5RGF1</accession>
<feature type="domain" description="RNA polymerase sigma factor 54 DNA-binding" evidence="1">
    <location>
        <begin position="74"/>
        <end position="226"/>
    </location>
</feature>
<sequence>MEKVEEIYHKIRNLDLEEAINSVNPCAEYVKSDLIVERTETGYQIIADNNDFNLNISSYYLNLLKNSNDSEVEEYLQKKYKSALWLIKSIEQRKNTIIKILKTVIDKQYDFFEYGFKYLYTMTMQEVADDIEMHESTVSRATTNKYIQTPHGTVPFKIFFNSGIDNLSSVSIKAIIVELIKNEDKKSPLSDSQIVEIFNERYELNISRRTVAKYRKSLAIKGSRSRMKNKP</sequence>
<dbReference type="GO" id="GO:0001216">
    <property type="term" value="F:DNA-binding transcription activator activity"/>
    <property type="evidence" value="ECO:0007669"/>
    <property type="project" value="InterPro"/>
</dbReference>
<dbReference type="PANTHER" id="PTHR32248:SF4">
    <property type="entry name" value="RNA POLYMERASE SIGMA-54 FACTOR"/>
    <property type="match status" value="1"/>
</dbReference>
<dbReference type="Pfam" id="PF04552">
    <property type="entry name" value="Sigma54_DBD"/>
    <property type="match status" value="1"/>
</dbReference>
<dbReference type="PRINTS" id="PR00045">
    <property type="entry name" value="SIGMA54FCT"/>
</dbReference>
<gene>
    <name evidence="2" type="ORF">C8C76_1381</name>
</gene>
<proteinExistence type="predicted"/>
<dbReference type="PROSITE" id="PS00718">
    <property type="entry name" value="SIGMA54_2"/>
    <property type="match status" value="1"/>
</dbReference>
<evidence type="ECO:0000313" key="3">
    <source>
        <dbReference type="Proteomes" id="UP000244089"/>
    </source>
</evidence>